<feature type="compositionally biased region" description="Basic and acidic residues" evidence="1">
    <location>
        <begin position="716"/>
        <end position="733"/>
    </location>
</feature>
<feature type="compositionally biased region" description="Low complexity" evidence="1">
    <location>
        <begin position="202"/>
        <end position="215"/>
    </location>
</feature>
<dbReference type="PANTHER" id="PTHR33663">
    <property type="entry name" value="COILED-COIL DOMAIN-CONTAINING PROTEIN 177"/>
    <property type="match status" value="1"/>
</dbReference>
<dbReference type="Ensembl" id="ENSSGRT00000080742.1">
    <property type="protein sequence ID" value="ENSSGRP00000075839.1"/>
    <property type="gene ID" value="ENSSGRG00000038475.1"/>
</dbReference>
<dbReference type="AlphaFoldDB" id="A0A672QIT8"/>
<organism evidence="2 3">
    <name type="scientific">Sinocyclocheilus grahami</name>
    <name type="common">Dianchi golden-line fish</name>
    <name type="synonym">Barbus grahami</name>
    <dbReference type="NCBI Taxonomy" id="75366"/>
    <lineage>
        <taxon>Eukaryota</taxon>
        <taxon>Metazoa</taxon>
        <taxon>Chordata</taxon>
        <taxon>Craniata</taxon>
        <taxon>Vertebrata</taxon>
        <taxon>Euteleostomi</taxon>
        <taxon>Actinopterygii</taxon>
        <taxon>Neopterygii</taxon>
        <taxon>Teleostei</taxon>
        <taxon>Ostariophysi</taxon>
        <taxon>Cypriniformes</taxon>
        <taxon>Cyprinidae</taxon>
        <taxon>Cyprininae</taxon>
        <taxon>Sinocyclocheilus</taxon>
    </lineage>
</organism>
<dbReference type="KEGG" id="sgh:107561675"/>
<gene>
    <name evidence="2" type="primary">LOC107561675</name>
</gene>
<proteinExistence type="predicted"/>
<reference evidence="2" key="2">
    <citation type="submission" date="2025-09" db="UniProtKB">
        <authorList>
            <consortium name="Ensembl"/>
        </authorList>
    </citation>
    <scope>IDENTIFICATION</scope>
</reference>
<feature type="compositionally biased region" description="Polar residues" evidence="1">
    <location>
        <begin position="173"/>
        <end position="189"/>
    </location>
</feature>
<dbReference type="OrthoDB" id="200110at2759"/>
<accession>A0A672QIT8</accession>
<feature type="compositionally biased region" description="Low complexity" evidence="1">
    <location>
        <begin position="223"/>
        <end position="238"/>
    </location>
</feature>
<dbReference type="Proteomes" id="UP000472262">
    <property type="component" value="Unassembled WGS sequence"/>
</dbReference>
<feature type="compositionally biased region" description="Basic and acidic residues" evidence="1">
    <location>
        <begin position="665"/>
        <end position="709"/>
    </location>
</feature>
<dbReference type="Pfam" id="PF15558">
    <property type="entry name" value="DUF4659"/>
    <property type="match status" value="1"/>
</dbReference>
<sequence length="820" mass="93360">MVDPLEPDDLSKFRGAQFESPAAASEAPCLPEPGDDSEKDVSVDSSPQTEPSTEPSQPEELKLHLDLYNFDSPAAEGSRYVLTSPHSLEACAHCGVKPVELLTRPLSDFAREAPGRSMRVATGMFEIYERDRHAKLRHCREERERIISEEKRRILQAALNNNLGPLASEKSQETVNAGLSQQTNHSLTNPAPKITPTCSGAPKKQSTSTTPKSTTAGSGQVITVSTSNSPPKVSPVNSAPTVKGNSAKKSLEVESGGKPQGPKPSIVQRSIQSAPGGQGSKKPSSAHTKAPNTFPRSITKPSSFPRTPTSLAPIVSKSAVQSPANGITSTFAQHNGHIISKSKVRCRSHSLESLQRRRDTFCSSTASTTNTTTTTCTSSESASSSYSWDGARDHWAKTSSPRARTLATFNSLIGRSLSLGDLSHSPQTMQKVERIVKEVKRRGLKAVPERDRKIAALMLARYQEEDIMSQTRYVAHLQWDSERRLEELRREREEREKQRAVQQCQRAWQSQVSTRQRWLNQQEREAAEAKLRQALETEERWKELAEQQERSRLQKLQQTAREEKHKKALQEQNLKALEEERAAILEQEKLLLKEKLTIAELKRQEREHQIQEERRGLNRAEKRRHAALIQEIARREVDEREEAQRIAEEKLSRSLENYEQIQEKRGQELKEKAKREEKQIQKARRAAELREQQQKEQMEARAREAERRAQQATQIAEDRAREKAQRVVQSRQEKERLQRLNRQRVEEEEKQRRLELLQSIERKLEKSEQIFREKRAVLESARSVARASFHVRDRVREETNMRTFDKMALEAQLKANLVEK</sequence>
<protein>
    <submittedName>
        <fullName evidence="2">Coiled-coil domain-containing protein 177-like</fullName>
    </submittedName>
</protein>
<evidence type="ECO:0000313" key="2">
    <source>
        <dbReference type="Ensembl" id="ENSSGRP00000075839.1"/>
    </source>
</evidence>
<feature type="compositionally biased region" description="Polar residues" evidence="1">
    <location>
        <begin position="239"/>
        <end position="248"/>
    </location>
</feature>
<name>A0A672QIT8_SINGR</name>
<feature type="region of interest" description="Disordered" evidence="1">
    <location>
        <begin position="165"/>
        <end position="310"/>
    </location>
</feature>
<feature type="region of interest" description="Disordered" evidence="1">
    <location>
        <begin position="665"/>
        <end position="733"/>
    </location>
</feature>
<keyword evidence="3" id="KW-1185">Reference proteome</keyword>
<dbReference type="PANTHER" id="PTHR33663:SF1">
    <property type="entry name" value="COILED-COIL DOMAIN-CONTAINING PROTEIN 177"/>
    <property type="match status" value="1"/>
</dbReference>
<dbReference type="InParanoid" id="A0A672QIT8"/>
<feature type="compositionally biased region" description="Low complexity" evidence="1">
    <location>
        <begin position="43"/>
        <end position="58"/>
    </location>
</feature>
<reference evidence="2" key="1">
    <citation type="submission" date="2025-08" db="UniProtKB">
        <authorList>
            <consortium name="Ensembl"/>
        </authorList>
    </citation>
    <scope>IDENTIFICATION</scope>
</reference>
<feature type="compositionally biased region" description="Polar residues" evidence="1">
    <location>
        <begin position="267"/>
        <end position="310"/>
    </location>
</feature>
<dbReference type="GeneID" id="107561675"/>
<dbReference type="OMA" id="YNFDCAA"/>
<dbReference type="RefSeq" id="XP_016101632.1">
    <property type="nucleotide sequence ID" value="XM_016246146.1"/>
</dbReference>
<evidence type="ECO:0000256" key="1">
    <source>
        <dbReference type="SAM" id="MobiDB-lite"/>
    </source>
</evidence>
<evidence type="ECO:0000313" key="3">
    <source>
        <dbReference type="Proteomes" id="UP000472262"/>
    </source>
</evidence>
<dbReference type="InterPro" id="IPR029090">
    <property type="entry name" value="DUF4659"/>
</dbReference>
<feature type="region of interest" description="Disordered" evidence="1">
    <location>
        <begin position="1"/>
        <end position="60"/>
    </location>
</feature>